<dbReference type="SUPFAM" id="SSF53067">
    <property type="entry name" value="Actin-like ATPase domain"/>
    <property type="match status" value="2"/>
</dbReference>
<dbReference type="EC" id="2.3.1.234" evidence="2"/>
<dbReference type="Pfam" id="PF00814">
    <property type="entry name" value="TsaD"/>
    <property type="match status" value="1"/>
</dbReference>
<feature type="domain" description="Gcp-like" evidence="1">
    <location>
        <begin position="49"/>
        <end position="161"/>
    </location>
</feature>
<dbReference type="GO" id="GO:0061711">
    <property type="term" value="F:tRNA N(6)-L-threonylcarbamoyladenine synthase activity"/>
    <property type="evidence" value="ECO:0007669"/>
    <property type="project" value="UniProtKB-EC"/>
</dbReference>
<name>A0ABW4L0N4_9MICO</name>
<dbReference type="InterPro" id="IPR022496">
    <property type="entry name" value="T6A_TsaB"/>
</dbReference>
<keyword evidence="3" id="KW-1185">Reference proteome</keyword>
<accession>A0ABW4L0N4</accession>
<sequence>MRILGIDTSGGSAAALVETTASGPYGTLPGEDRLGPLTVLGRRTGLDPRRHAEVLTPLIAEMLATHDGVDLVAVGTGPAPFTGLRVGLVTARVFARGRGIGVHGVSSLDVLARQALDVLADGSEVLVATDARRREVYAARYRAAGPDDVERLAGPDVAAPAVVGELLEAGTAVTGSGAALYPDLLPPAPDLPVAVDPAVLARLVAVRLARAERGAEVELGLEPHYLRRPDVQVPGAAKRVS</sequence>
<keyword evidence="2" id="KW-0012">Acyltransferase</keyword>
<dbReference type="NCBIfam" id="TIGR03725">
    <property type="entry name" value="T6A_YeaZ"/>
    <property type="match status" value="1"/>
</dbReference>
<dbReference type="EMBL" id="JBHUEE010000001">
    <property type="protein sequence ID" value="MFD1716597.1"/>
    <property type="molecule type" value="Genomic_DNA"/>
</dbReference>
<evidence type="ECO:0000313" key="2">
    <source>
        <dbReference type="EMBL" id="MFD1716597.1"/>
    </source>
</evidence>
<reference evidence="3" key="1">
    <citation type="journal article" date="2019" name="Int. J. Syst. Evol. Microbiol.">
        <title>The Global Catalogue of Microorganisms (GCM) 10K type strain sequencing project: providing services to taxonomists for standard genome sequencing and annotation.</title>
        <authorList>
            <consortium name="The Broad Institute Genomics Platform"/>
            <consortium name="The Broad Institute Genome Sequencing Center for Infectious Disease"/>
            <person name="Wu L."/>
            <person name="Ma J."/>
        </authorList>
    </citation>
    <scope>NUCLEOTIDE SEQUENCE [LARGE SCALE GENOMIC DNA]</scope>
    <source>
        <strain evidence="3">JCM 17130</strain>
    </source>
</reference>
<evidence type="ECO:0000259" key="1">
    <source>
        <dbReference type="Pfam" id="PF00814"/>
    </source>
</evidence>
<dbReference type="Gene3D" id="3.30.420.40">
    <property type="match status" value="2"/>
</dbReference>
<proteinExistence type="predicted"/>
<dbReference type="InterPro" id="IPR043129">
    <property type="entry name" value="ATPase_NBD"/>
</dbReference>
<keyword evidence="2" id="KW-0808">Transferase</keyword>
<protein>
    <submittedName>
        <fullName evidence="2">tRNA (Adenosine(37)-N6)-threonylcarbamoyltransferase complex dimerization subunit type 1 TsaB</fullName>
        <ecNumber evidence="2">2.3.1.234</ecNumber>
    </submittedName>
</protein>
<dbReference type="Proteomes" id="UP001597277">
    <property type="component" value="Unassembled WGS sequence"/>
</dbReference>
<dbReference type="RefSeq" id="WP_388002028.1">
    <property type="nucleotide sequence ID" value="NZ_JBHUEE010000001.1"/>
</dbReference>
<evidence type="ECO:0000313" key="3">
    <source>
        <dbReference type="Proteomes" id="UP001597277"/>
    </source>
</evidence>
<comment type="caution">
    <text evidence="2">The sequence shown here is derived from an EMBL/GenBank/DDBJ whole genome shotgun (WGS) entry which is preliminary data.</text>
</comment>
<gene>
    <name evidence="2" type="primary">tsaB</name>
    <name evidence="2" type="ORF">ACFSE6_02030</name>
</gene>
<dbReference type="InterPro" id="IPR000905">
    <property type="entry name" value="Gcp-like_dom"/>
</dbReference>
<organism evidence="2 3">
    <name type="scientific">Georgenia deserti</name>
    <dbReference type="NCBI Taxonomy" id="2093781"/>
    <lineage>
        <taxon>Bacteria</taxon>
        <taxon>Bacillati</taxon>
        <taxon>Actinomycetota</taxon>
        <taxon>Actinomycetes</taxon>
        <taxon>Micrococcales</taxon>
        <taxon>Bogoriellaceae</taxon>
        <taxon>Georgenia</taxon>
    </lineage>
</organism>